<proteinExistence type="predicted"/>
<name>A0AAT9GCJ5_9RICK</name>
<dbReference type="EMBL" id="AP029172">
    <property type="protein sequence ID" value="BFD47492.1"/>
    <property type="molecule type" value="Genomic_DNA"/>
</dbReference>
<dbReference type="AlphaFoldDB" id="A0AAT9GCJ5"/>
<protein>
    <submittedName>
        <fullName evidence="1">Uncharacterized protein</fullName>
    </submittedName>
</protein>
<reference evidence="1" key="1">
    <citation type="submission" date="2024-01" db="EMBL/GenBank/DDBJ databases">
        <title>Sequencing the genomes of a sandfly, Sergentomyia squamirostris, and its two endosymbionts.</title>
        <authorList>
            <person name="Itokawa K."/>
            <person name="Sanjoba C."/>
        </authorList>
    </citation>
    <scope>NUCLEOTIDE SEQUENCE</scope>
    <source>
        <strain evidence="1">WSSQ</strain>
    </source>
</reference>
<gene>
    <name evidence="1" type="ORF">DMENIID0003_05660</name>
</gene>
<sequence length="51" mass="5844">MNESEAKSKTTACFALVLNWYEYEEKGSIKTNSKITNLLNIFIILNLQCTN</sequence>
<evidence type="ECO:0000313" key="1">
    <source>
        <dbReference type="EMBL" id="BFD47492.1"/>
    </source>
</evidence>
<accession>A0AAT9GCJ5</accession>
<organism evidence="1">
    <name type="scientific">Wolbachia endosymbiont of Sergentomyia squamirostris</name>
    <dbReference type="NCBI Taxonomy" id="3113640"/>
    <lineage>
        <taxon>Bacteria</taxon>
        <taxon>Pseudomonadati</taxon>
        <taxon>Pseudomonadota</taxon>
        <taxon>Alphaproteobacteria</taxon>
        <taxon>Rickettsiales</taxon>
        <taxon>Anaplasmataceae</taxon>
        <taxon>Wolbachieae</taxon>
        <taxon>Wolbachia</taxon>
    </lineage>
</organism>